<proteinExistence type="predicted"/>
<evidence type="ECO:0000256" key="2">
    <source>
        <dbReference type="SAM" id="MobiDB-lite"/>
    </source>
</evidence>
<evidence type="ECO:0000256" key="1">
    <source>
        <dbReference type="SAM" id="Coils"/>
    </source>
</evidence>
<dbReference type="EMBL" id="BKZW01000004">
    <property type="protein sequence ID" value="GER91724.1"/>
    <property type="molecule type" value="Genomic_DNA"/>
</dbReference>
<comment type="caution">
    <text evidence="3">The sequence shown here is derived from an EMBL/GenBank/DDBJ whole genome shotgun (WGS) entry which is preliminary data.</text>
</comment>
<dbReference type="Proteomes" id="UP000326912">
    <property type="component" value="Unassembled WGS sequence"/>
</dbReference>
<dbReference type="AlphaFoldDB" id="A0A5J4KQS6"/>
<evidence type="ECO:0000313" key="4">
    <source>
        <dbReference type="Proteomes" id="UP000326912"/>
    </source>
</evidence>
<protein>
    <submittedName>
        <fullName evidence="3">Uncharacterized protein</fullName>
    </submittedName>
</protein>
<sequence>MSHQQPTMLPASWQEIANRLASATDPTGAPIDAGIMELVIALNVLGVQTSSSCEGHMDRGYAAPWVDFHAVGTEAVRRQASEANRALREAEEQGAAAEHIERLTREVFRLASAEQVTYYKGAWLVHQALEAFYEQHQSPMTSNSICTATALATAACNRTASTTSPSAPATSRQPNSHNTSRKFRPLPISSKLSTYPLTIDRSLYNNLPSPQRRQVLNLRSADVRPK</sequence>
<reference evidence="3 4" key="1">
    <citation type="submission" date="2019-10" db="EMBL/GenBank/DDBJ databases">
        <title>Dictyobacter vulcani sp. nov., within the class Ktedonobacteria, isolated from soil of volcanic Mt. Zao.</title>
        <authorList>
            <person name="Zheng Y."/>
            <person name="Wang C.M."/>
            <person name="Sakai Y."/>
            <person name="Abe K."/>
            <person name="Yokota A."/>
            <person name="Yabe S."/>
        </authorList>
    </citation>
    <scope>NUCLEOTIDE SEQUENCE [LARGE SCALE GENOMIC DNA]</scope>
    <source>
        <strain evidence="3 4">W12</strain>
    </source>
</reference>
<dbReference type="RefSeq" id="WP_151759336.1">
    <property type="nucleotide sequence ID" value="NZ_BKZW01000004.1"/>
</dbReference>
<keyword evidence="4" id="KW-1185">Reference proteome</keyword>
<organism evidence="3 4">
    <name type="scientific">Dictyobacter vulcani</name>
    <dbReference type="NCBI Taxonomy" id="2607529"/>
    <lineage>
        <taxon>Bacteria</taxon>
        <taxon>Bacillati</taxon>
        <taxon>Chloroflexota</taxon>
        <taxon>Ktedonobacteria</taxon>
        <taxon>Ktedonobacterales</taxon>
        <taxon>Dictyobacteraceae</taxon>
        <taxon>Dictyobacter</taxon>
    </lineage>
</organism>
<feature type="compositionally biased region" description="Low complexity" evidence="2">
    <location>
        <begin position="160"/>
        <end position="171"/>
    </location>
</feature>
<evidence type="ECO:0000313" key="3">
    <source>
        <dbReference type="EMBL" id="GER91724.1"/>
    </source>
</evidence>
<gene>
    <name evidence="3" type="ORF">KDW_58860</name>
</gene>
<feature type="coiled-coil region" evidence="1">
    <location>
        <begin position="73"/>
        <end position="100"/>
    </location>
</feature>
<accession>A0A5J4KQS6</accession>
<feature type="region of interest" description="Disordered" evidence="2">
    <location>
        <begin position="160"/>
        <end position="185"/>
    </location>
</feature>
<keyword evidence="1" id="KW-0175">Coiled coil</keyword>
<name>A0A5J4KQS6_9CHLR</name>